<keyword evidence="2" id="KW-1133">Transmembrane helix</keyword>
<dbReference type="RefSeq" id="WP_122963747.1">
    <property type="nucleotide sequence ID" value="NZ_BJMH01000013.1"/>
</dbReference>
<evidence type="ECO:0000256" key="1">
    <source>
        <dbReference type="SAM" id="MobiDB-lite"/>
    </source>
</evidence>
<evidence type="ECO:0008006" key="5">
    <source>
        <dbReference type="Google" id="ProtNLM"/>
    </source>
</evidence>
<gene>
    <name evidence="3" type="ORF">BPA01_30010</name>
</gene>
<reference evidence="3 4" key="1">
    <citation type="submission" date="2019-06" db="EMBL/GenBank/DDBJ databases">
        <title>Whole genome shotgun sequence of Brevibacillus parabrevis NBRC 12334.</title>
        <authorList>
            <person name="Hosoyama A."/>
            <person name="Uohara A."/>
            <person name="Ohji S."/>
            <person name="Ichikawa N."/>
        </authorList>
    </citation>
    <scope>NUCLEOTIDE SEQUENCE [LARGE SCALE GENOMIC DNA]</scope>
    <source>
        <strain evidence="3 4">NBRC 12334</strain>
    </source>
</reference>
<dbReference type="AlphaFoldDB" id="A0A4Y3PSW2"/>
<name>A0A4Y3PSW2_BREPA</name>
<evidence type="ECO:0000313" key="3">
    <source>
        <dbReference type="EMBL" id="GEB33421.1"/>
    </source>
</evidence>
<keyword evidence="2" id="KW-0812">Transmembrane</keyword>
<evidence type="ECO:0000313" key="4">
    <source>
        <dbReference type="Proteomes" id="UP000316882"/>
    </source>
</evidence>
<dbReference type="Proteomes" id="UP000316882">
    <property type="component" value="Unassembled WGS sequence"/>
</dbReference>
<keyword evidence="4" id="KW-1185">Reference proteome</keyword>
<feature type="region of interest" description="Disordered" evidence="1">
    <location>
        <begin position="259"/>
        <end position="286"/>
    </location>
</feature>
<feature type="transmembrane region" description="Helical" evidence="2">
    <location>
        <begin position="64"/>
        <end position="84"/>
    </location>
</feature>
<dbReference type="EMBL" id="BJMH01000013">
    <property type="protein sequence ID" value="GEB33421.1"/>
    <property type="molecule type" value="Genomic_DNA"/>
</dbReference>
<organism evidence="3 4">
    <name type="scientific">Brevibacillus parabrevis</name>
    <dbReference type="NCBI Taxonomy" id="54914"/>
    <lineage>
        <taxon>Bacteria</taxon>
        <taxon>Bacillati</taxon>
        <taxon>Bacillota</taxon>
        <taxon>Bacilli</taxon>
        <taxon>Bacillales</taxon>
        <taxon>Paenibacillaceae</taxon>
        <taxon>Brevibacillus</taxon>
    </lineage>
</organism>
<comment type="caution">
    <text evidence="3">The sequence shown here is derived from an EMBL/GenBank/DDBJ whole genome shotgun (WGS) entry which is preliminary data.</text>
</comment>
<keyword evidence="2" id="KW-0472">Membrane</keyword>
<proteinExistence type="predicted"/>
<sequence>MRNKPDTDEFRELADYLAHVELDDQAAKDRIYNRLANKLKAGKIQAKPVEKDEIVMKKSSWKTVAASVAAIVCLTGAFSTTSFAQEMLSSILARFQVGNLQIVQYDKEPAAPASENAAVQAGADGARAVTLQPRPNLTVQEARAVLGSNFPAPSWVADYEYVNTVVHGDSMAEVQYAHGDKTVNFLISKGGENGIGTTEEVKTQVLNGTKVYMANGIVIWEKDGYTIELYAQDDFAPNVLGKIIDGFSTGAPLTQTEIEQAREKLKNAPVTEGAGPAPAPAPVSGK</sequence>
<protein>
    <recommendedName>
        <fullName evidence="5">DUF4367 domain-containing protein</fullName>
    </recommendedName>
</protein>
<accession>A0A4Y3PSW2</accession>
<feature type="compositionally biased region" description="Pro residues" evidence="1">
    <location>
        <begin position="277"/>
        <end position="286"/>
    </location>
</feature>
<evidence type="ECO:0000256" key="2">
    <source>
        <dbReference type="SAM" id="Phobius"/>
    </source>
</evidence>